<comment type="caution">
    <text evidence="1">The sequence shown here is derived from an EMBL/GenBank/DDBJ whole genome shotgun (WGS) entry which is preliminary data.</text>
</comment>
<name>A0A645BDX3_9ZZZZ</name>
<accession>A0A645BDX3</accession>
<reference evidence="1" key="1">
    <citation type="submission" date="2019-08" db="EMBL/GenBank/DDBJ databases">
        <authorList>
            <person name="Kucharzyk K."/>
            <person name="Murdoch R.W."/>
            <person name="Higgins S."/>
            <person name="Loffler F."/>
        </authorList>
    </citation>
    <scope>NUCLEOTIDE SEQUENCE</scope>
</reference>
<dbReference type="EMBL" id="VSSQ01019332">
    <property type="protein sequence ID" value="MPM63306.1"/>
    <property type="molecule type" value="Genomic_DNA"/>
</dbReference>
<dbReference type="AlphaFoldDB" id="A0A645BDX3"/>
<proteinExistence type="predicted"/>
<protein>
    <submittedName>
        <fullName evidence="1">Uncharacterized protein</fullName>
    </submittedName>
</protein>
<organism evidence="1">
    <name type="scientific">bioreactor metagenome</name>
    <dbReference type="NCBI Taxonomy" id="1076179"/>
    <lineage>
        <taxon>unclassified sequences</taxon>
        <taxon>metagenomes</taxon>
        <taxon>ecological metagenomes</taxon>
    </lineage>
</organism>
<gene>
    <name evidence="1" type="ORF">SDC9_110186</name>
</gene>
<evidence type="ECO:0000313" key="1">
    <source>
        <dbReference type="EMBL" id="MPM63306.1"/>
    </source>
</evidence>
<sequence length="70" mass="7583">MAGIIIINHITVVIGAPNQYTDVNSKVSKSGIPDNWNRYIEAIISAIPIPVLIIVADKAFAQGGRMNFTM</sequence>